<comment type="similarity">
    <text evidence="2">Belongs to the glycosyl hydrolase 20 family.</text>
</comment>
<accession>A0ABQ5JPR9</accession>
<protein>
    <recommendedName>
        <fullName evidence="3">beta-N-acetylhexosaminidase</fullName>
        <ecNumber evidence="3">3.2.1.52</ecNumber>
    </recommendedName>
</protein>
<dbReference type="Gene3D" id="3.20.20.80">
    <property type="entry name" value="Glycosidases"/>
    <property type="match status" value="1"/>
</dbReference>
<dbReference type="Pfam" id="PF00728">
    <property type="entry name" value="Glyco_hydro_20"/>
    <property type="match status" value="1"/>
</dbReference>
<evidence type="ECO:0000256" key="4">
    <source>
        <dbReference type="ARBA" id="ARBA00022801"/>
    </source>
</evidence>
<feature type="chain" id="PRO_5046891399" description="beta-N-acetylhexosaminidase" evidence="5">
    <location>
        <begin position="29"/>
        <end position="377"/>
    </location>
</feature>
<proteinExistence type="inferred from homology"/>
<feature type="signal peptide" evidence="5">
    <location>
        <begin position="1"/>
        <end position="28"/>
    </location>
</feature>
<comment type="caution">
    <text evidence="7">The sequence shown here is derived from an EMBL/GenBank/DDBJ whole genome shotgun (WGS) entry which is preliminary data.</text>
</comment>
<dbReference type="PRINTS" id="PR00738">
    <property type="entry name" value="GLHYDRLASE20"/>
</dbReference>
<comment type="catalytic activity">
    <reaction evidence="1">
        <text>Hydrolysis of terminal non-reducing N-acetyl-D-hexosamine residues in N-acetyl-beta-D-hexosaminides.</text>
        <dbReference type="EC" id="3.2.1.52"/>
    </reaction>
</comment>
<name>A0ABQ5JPR9_9LACO</name>
<dbReference type="Proteomes" id="UP001628078">
    <property type="component" value="Unassembled WGS sequence"/>
</dbReference>
<keyword evidence="8" id="KW-1185">Reference proteome</keyword>
<organism evidence="7 8">
    <name type="scientific">Furfurilactobacillus curtus</name>
    <dbReference type="NCBI Taxonomy" id="1746200"/>
    <lineage>
        <taxon>Bacteria</taxon>
        <taxon>Bacillati</taxon>
        <taxon>Bacillota</taxon>
        <taxon>Bacilli</taxon>
        <taxon>Lactobacillales</taxon>
        <taxon>Lactobacillaceae</taxon>
        <taxon>Furfurilactobacillus</taxon>
    </lineage>
</organism>
<dbReference type="InterPro" id="IPR015883">
    <property type="entry name" value="Glyco_hydro_20_cat"/>
</dbReference>
<feature type="domain" description="Glycoside hydrolase family 20 catalytic" evidence="6">
    <location>
        <begin position="35"/>
        <end position="358"/>
    </location>
</feature>
<evidence type="ECO:0000256" key="5">
    <source>
        <dbReference type="SAM" id="SignalP"/>
    </source>
</evidence>
<keyword evidence="5" id="KW-0732">Signal</keyword>
<evidence type="ECO:0000313" key="7">
    <source>
        <dbReference type="EMBL" id="GKT05584.1"/>
    </source>
</evidence>
<dbReference type="PANTHER" id="PTHR22600:SF57">
    <property type="entry name" value="BETA-N-ACETYLHEXOSAMINIDASE"/>
    <property type="match status" value="1"/>
</dbReference>
<dbReference type="PANTHER" id="PTHR22600">
    <property type="entry name" value="BETA-HEXOSAMINIDASE"/>
    <property type="match status" value="1"/>
</dbReference>
<gene>
    <name evidence="7" type="primary">lnbA</name>
    <name evidence="7" type="ORF">JCM31185_08720</name>
</gene>
<sequence>MRLNPFLRYLVTIVCLIAGLALFQPANASTKAGQFNGLTLDVARHHYQVKTLKQFIHQVKINHGQFVQLHLTDSQSFAIENETIGQTLANATQSHGVWRNKTTHQAFYSKAQIATLLAYAKQQQVTLIPEVDTPAHLGGLVATLKANHQQKLVQQLITQNHSYGPEFKLTNASIDFVSQIDSEVAHSFTGQANARFHLGGDEFTDNTKPNPAYVTYLNRLAANVKRLGFIPEAWNDGFLTHDLPSLDHQIQVTYWNWTADEKGAAGRARKQTWATMPQLIHQGFKVLNYNDYYLYFNITKANLKPKNVAYMSSDMKQNWDPTIWDNDAQSSLNSLHGITGSSISIWCESDKPATDKQIYQSSRSFLKKFLDLARQPI</sequence>
<dbReference type="RefSeq" id="WP_407882948.1">
    <property type="nucleotide sequence ID" value="NZ_BQXO01000002.1"/>
</dbReference>
<keyword evidence="4" id="KW-0378">Hydrolase</keyword>
<evidence type="ECO:0000256" key="1">
    <source>
        <dbReference type="ARBA" id="ARBA00001231"/>
    </source>
</evidence>
<dbReference type="EMBL" id="BQXO01000002">
    <property type="protein sequence ID" value="GKT05584.1"/>
    <property type="molecule type" value="Genomic_DNA"/>
</dbReference>
<dbReference type="EC" id="3.2.1.52" evidence="3"/>
<reference evidence="7 8" key="1">
    <citation type="submission" date="2022-03" db="EMBL/GenBank/DDBJ databases">
        <title>Draft genome sequence of Furfurilactobacillus curtus JCM 31185.</title>
        <authorList>
            <person name="Suzuki S."/>
            <person name="Endo A."/>
            <person name="Kajikawa A."/>
        </authorList>
    </citation>
    <scope>NUCLEOTIDE SEQUENCE [LARGE SCALE GENOMIC DNA]</scope>
    <source>
        <strain evidence="7 8">JCM 31185</strain>
    </source>
</reference>
<evidence type="ECO:0000256" key="3">
    <source>
        <dbReference type="ARBA" id="ARBA00012663"/>
    </source>
</evidence>
<evidence type="ECO:0000313" key="8">
    <source>
        <dbReference type="Proteomes" id="UP001628078"/>
    </source>
</evidence>
<dbReference type="InterPro" id="IPR025705">
    <property type="entry name" value="Beta_hexosaminidase_sua/sub"/>
</dbReference>
<dbReference type="InterPro" id="IPR017853">
    <property type="entry name" value="GH"/>
</dbReference>
<evidence type="ECO:0000256" key="2">
    <source>
        <dbReference type="ARBA" id="ARBA00006285"/>
    </source>
</evidence>
<dbReference type="SUPFAM" id="SSF51445">
    <property type="entry name" value="(Trans)glycosidases"/>
    <property type="match status" value="1"/>
</dbReference>
<evidence type="ECO:0000259" key="6">
    <source>
        <dbReference type="Pfam" id="PF00728"/>
    </source>
</evidence>